<dbReference type="EMBL" id="JBEPLU010000001">
    <property type="protein sequence ID" value="MET3524986.1"/>
    <property type="molecule type" value="Genomic_DNA"/>
</dbReference>
<organism evidence="2 3">
    <name type="scientific">Phenylobacterium koreense</name>
    <dbReference type="NCBI Taxonomy" id="266125"/>
    <lineage>
        <taxon>Bacteria</taxon>
        <taxon>Pseudomonadati</taxon>
        <taxon>Pseudomonadota</taxon>
        <taxon>Alphaproteobacteria</taxon>
        <taxon>Caulobacterales</taxon>
        <taxon>Caulobacteraceae</taxon>
        <taxon>Phenylobacterium</taxon>
    </lineage>
</organism>
<dbReference type="Gene3D" id="3.40.630.30">
    <property type="match status" value="1"/>
</dbReference>
<evidence type="ECO:0000259" key="1">
    <source>
        <dbReference type="PROSITE" id="PS51186"/>
    </source>
</evidence>
<protein>
    <submittedName>
        <fullName evidence="2">RimJ/RimL family protein N-acetyltransferase</fullName>
    </submittedName>
</protein>
<dbReference type="Pfam" id="PF13302">
    <property type="entry name" value="Acetyltransf_3"/>
    <property type="match status" value="1"/>
</dbReference>
<keyword evidence="3" id="KW-1185">Reference proteome</keyword>
<proteinExistence type="predicted"/>
<dbReference type="InterPro" id="IPR016181">
    <property type="entry name" value="Acyl_CoA_acyltransferase"/>
</dbReference>
<dbReference type="Proteomes" id="UP001549110">
    <property type="component" value="Unassembled WGS sequence"/>
</dbReference>
<evidence type="ECO:0000313" key="3">
    <source>
        <dbReference type="Proteomes" id="UP001549110"/>
    </source>
</evidence>
<dbReference type="InterPro" id="IPR000182">
    <property type="entry name" value="GNAT_dom"/>
</dbReference>
<evidence type="ECO:0000313" key="2">
    <source>
        <dbReference type="EMBL" id="MET3524986.1"/>
    </source>
</evidence>
<dbReference type="InterPro" id="IPR051531">
    <property type="entry name" value="N-acetyltransferase"/>
</dbReference>
<dbReference type="PANTHER" id="PTHR43792:SF16">
    <property type="entry name" value="N-ACETYLTRANSFERASE DOMAIN-CONTAINING PROTEIN"/>
    <property type="match status" value="1"/>
</dbReference>
<dbReference type="SUPFAM" id="SSF55729">
    <property type="entry name" value="Acyl-CoA N-acyltransferases (Nat)"/>
    <property type="match status" value="1"/>
</dbReference>
<accession>A0ABV2ED78</accession>
<reference evidence="2 3" key="1">
    <citation type="submission" date="2024-06" db="EMBL/GenBank/DDBJ databases">
        <title>Genomic Encyclopedia of Type Strains, Phase IV (KMG-IV): sequencing the most valuable type-strain genomes for metagenomic binning, comparative biology and taxonomic classification.</title>
        <authorList>
            <person name="Goeker M."/>
        </authorList>
    </citation>
    <scope>NUCLEOTIDE SEQUENCE [LARGE SCALE GENOMIC DNA]</scope>
    <source>
        <strain evidence="2 3">DSM 17809</strain>
    </source>
</reference>
<feature type="domain" description="N-acetyltransferase" evidence="1">
    <location>
        <begin position="12"/>
        <end position="174"/>
    </location>
</feature>
<dbReference type="RefSeq" id="WP_331930534.1">
    <property type="nucleotide sequence ID" value="NZ_JBEPLU010000001.1"/>
</dbReference>
<comment type="caution">
    <text evidence="2">The sequence shown here is derived from an EMBL/GenBank/DDBJ whole genome shotgun (WGS) entry which is preliminary data.</text>
</comment>
<sequence>MSRAPVLQTDRLTLRGQQASDFEAFAAMWGYPDVTRFIGGKPATREEAWNRLLRNIGHWEEMGFGPWMVCDRQTGQLLGDVGFCNFQRSMDPPFGDTPEIGWVMSPAAHGKGLAGEAVAAALAWADANFEGPRTVCIINPANTPSMRLAARMGFKEFARAQYHGEIVQLERWRA</sequence>
<dbReference type="PANTHER" id="PTHR43792">
    <property type="entry name" value="GNAT FAMILY, PUTATIVE (AFU_ORTHOLOGUE AFUA_3G00765)-RELATED-RELATED"/>
    <property type="match status" value="1"/>
</dbReference>
<name>A0ABV2ED78_9CAUL</name>
<dbReference type="PROSITE" id="PS51186">
    <property type="entry name" value="GNAT"/>
    <property type="match status" value="1"/>
</dbReference>
<gene>
    <name evidence="2" type="ORF">ABID41_000081</name>
</gene>